<evidence type="ECO:0000313" key="9">
    <source>
        <dbReference type="Proteomes" id="UP000244004"/>
    </source>
</evidence>
<name>A0A0U1PJ81_9ENTR</name>
<accession>A0A267WB31</accession>
<proteinExistence type="predicted"/>
<dbReference type="STRING" id="301102.BFV66_20675"/>
<dbReference type="EMBL" id="PNXT01000001">
    <property type="protein sequence ID" value="PTX90352.1"/>
    <property type="molecule type" value="Genomic_DNA"/>
</dbReference>
<reference evidence="4 10" key="4">
    <citation type="submission" date="2018-05" db="EMBL/GenBank/DDBJ databases">
        <title>Evaluation of testing and processing parameters for the GenePOC Carba assay.</title>
        <authorList>
            <person name="Walsh T.R."/>
        </authorList>
    </citation>
    <scope>NUCLEOTIDE SEQUENCE [LARGE SCALE GENOMIC DNA]</scope>
    <source>
        <strain evidence="4 10">PECIMP</strain>
    </source>
</reference>
<keyword evidence="3" id="KW-0808">Transferase</keyword>
<accession>A0A155GSV1</accession>
<keyword evidence="3" id="KW-0418">Kinase</keyword>
<organism evidence="3 9">
    <name type="scientific">Enterobacter hormaechei</name>
    <dbReference type="NCBI Taxonomy" id="158836"/>
    <lineage>
        <taxon>Bacteria</taxon>
        <taxon>Pseudomonadati</taxon>
        <taxon>Pseudomonadota</taxon>
        <taxon>Gammaproteobacteria</taxon>
        <taxon>Enterobacterales</taxon>
        <taxon>Enterobacteriaceae</taxon>
        <taxon>Enterobacter</taxon>
        <taxon>Enterobacter cloacae complex</taxon>
    </lineage>
</organism>
<evidence type="ECO:0000313" key="8">
    <source>
        <dbReference type="Proteomes" id="UP000229974"/>
    </source>
</evidence>
<accession>A0A0U1PJ81</accession>
<dbReference type="EMBL" id="FKEV01000010">
    <property type="protein sequence ID" value="SAE57926.1"/>
    <property type="molecule type" value="Genomic_DNA"/>
</dbReference>
<reference evidence="3 9" key="3">
    <citation type="submission" date="2018-01" db="EMBL/GenBank/DDBJ databases">
        <title>Geographic spread and resistance mechanisms of dominant carbapenem-resistant Enterobacter cloacae complex clones ST171 and ST78.</title>
        <authorList>
            <person name="Gomez-Simmonds A."/>
            <person name="Annavajhala M.K."/>
            <person name="Wang Z."/>
            <person name="Macesic N."/>
            <person name="Hu Y."/>
            <person name="Giddins M.J."/>
            <person name="O'Malley A."/>
            <person name="Toussaint N.C."/>
            <person name="Whittier S."/>
            <person name="Torres V.J."/>
            <person name="Uhlemann A.-C."/>
        </authorList>
    </citation>
    <scope>NUCLEOTIDE SEQUENCE [LARGE SCALE GENOMIC DNA]</scope>
    <source>
        <strain evidence="3 9">78</strain>
    </source>
</reference>
<dbReference type="Proteomes" id="UP000076205">
    <property type="component" value="Unassembled WGS sequence"/>
</dbReference>
<evidence type="ECO:0000313" key="6">
    <source>
        <dbReference type="Proteomes" id="UP000076205"/>
    </source>
</evidence>
<accession>A0A331W8F3</accession>
<dbReference type="EMBL" id="NEEW01000015">
    <property type="protein sequence ID" value="PJD79243.1"/>
    <property type="molecule type" value="Genomic_DNA"/>
</dbReference>
<protein>
    <submittedName>
        <fullName evidence="3">Shikimate kinase</fullName>
    </submittedName>
</protein>
<evidence type="ECO:0000313" key="1">
    <source>
        <dbReference type="EMBL" id="CZX68540.1"/>
    </source>
</evidence>
<comment type="caution">
    <text evidence="3">The sequence shown here is derived from an EMBL/GenBank/DDBJ whole genome shotgun (WGS) entry which is preliminary data.</text>
</comment>
<dbReference type="EMBL" id="FJYW01000006">
    <property type="protein sequence ID" value="CZX68540.1"/>
    <property type="molecule type" value="Genomic_DNA"/>
</dbReference>
<evidence type="ECO:0000313" key="2">
    <source>
        <dbReference type="EMBL" id="PJD79243.1"/>
    </source>
</evidence>
<evidence type="ECO:0000313" key="4">
    <source>
        <dbReference type="EMBL" id="PXB37253.1"/>
    </source>
</evidence>
<evidence type="ECO:0000313" key="5">
    <source>
        <dbReference type="EMBL" id="SAE57926.1"/>
    </source>
</evidence>
<evidence type="ECO:0000313" key="7">
    <source>
        <dbReference type="Proteomes" id="UP000077295"/>
    </source>
</evidence>
<dbReference type="GO" id="GO:0016301">
    <property type="term" value="F:kinase activity"/>
    <property type="evidence" value="ECO:0007669"/>
    <property type="project" value="UniProtKB-KW"/>
</dbReference>
<dbReference type="Proteomes" id="UP000077295">
    <property type="component" value="Unassembled WGS sequence"/>
</dbReference>
<evidence type="ECO:0000313" key="3">
    <source>
        <dbReference type="EMBL" id="PTX90352.1"/>
    </source>
</evidence>
<gene>
    <name evidence="2" type="ORF">B9Q30_23295</name>
    <name evidence="3" type="ORF">C1O12_19090</name>
    <name evidence="4" type="ORF">DL189_19430</name>
    <name evidence="5" type="ORF">SAMEA2273187_02946</name>
    <name evidence="1" type="ORF">SAMEA2273352_03059</name>
</gene>
<dbReference type="Proteomes" id="UP000246375">
    <property type="component" value="Unassembled WGS sequence"/>
</dbReference>
<sequence>MGNDPRNDFAFSLLQMFDVGHELAYKEYRFELDLRLISLCAGNGDLISCQTSRSIEIIFRLTLALLQMRFQFMSCYAGCLRSGDYH</sequence>
<reference evidence="2 8" key="2">
    <citation type="journal article" date="2017" name="J. Antimicrob. Chemother.">
        <title>Characterization of the population structure, drug resistance mechanisms and plasmids of the community-associated Enterobacter cloacae complex in China.</title>
        <authorList>
            <person name="Zhou K."/>
            <person name="Yu W."/>
            <person name="Cao X."/>
            <person name="Shen P."/>
            <person name="Lu H."/>
            <person name="Luo Q."/>
            <person name="Rossen J.W.A."/>
            <person name="Xiao Y."/>
        </authorList>
    </citation>
    <scope>NUCLEOTIDE SEQUENCE [LARGE SCALE GENOMIC DNA]</scope>
    <source>
        <strain evidence="2 8">ECC904</strain>
    </source>
</reference>
<dbReference type="Proteomes" id="UP000244004">
    <property type="component" value="Unassembled WGS sequence"/>
</dbReference>
<dbReference type="EMBL" id="QHMI01000019">
    <property type="protein sequence ID" value="PXB37253.1"/>
    <property type="molecule type" value="Genomic_DNA"/>
</dbReference>
<evidence type="ECO:0000313" key="10">
    <source>
        <dbReference type="Proteomes" id="UP000246375"/>
    </source>
</evidence>
<dbReference type="AlphaFoldDB" id="A0A0U1PJ81"/>
<reference evidence="6 7" key="1">
    <citation type="submission" date="2016-03" db="EMBL/GenBank/DDBJ databases">
        <authorList>
            <consortium name="Pathogen Informatics"/>
        </authorList>
    </citation>
    <scope>NUCLEOTIDE SEQUENCE [LARGE SCALE GENOMIC DNA]</scope>
    <source>
        <strain evidence="1">E1424</strain>
        <strain evidence="6">e1424</strain>
        <strain evidence="7">e552</strain>
        <strain evidence="5">E552</strain>
    </source>
</reference>
<dbReference type="KEGG" id="ehm:AB284_03905"/>
<dbReference type="Proteomes" id="UP000229974">
    <property type="component" value="Unassembled WGS sequence"/>
</dbReference>